<dbReference type="EMBL" id="REFW01000002">
    <property type="protein sequence ID" value="RMB59620.1"/>
    <property type="molecule type" value="Genomic_DNA"/>
</dbReference>
<evidence type="ECO:0000313" key="2">
    <source>
        <dbReference type="EMBL" id="RMB59620.1"/>
    </source>
</evidence>
<comment type="caution">
    <text evidence="2">The sequence shown here is derived from an EMBL/GenBank/DDBJ whole genome shotgun (WGS) entry which is preliminary data.</text>
</comment>
<evidence type="ECO:0000313" key="3">
    <source>
        <dbReference type="Proteomes" id="UP000275256"/>
    </source>
</evidence>
<accession>A0A3M0G3T0</accession>
<organism evidence="2 3">
    <name type="scientific">Tessaracoccus antarcticus</name>
    <dbReference type="NCBI Taxonomy" id="2479848"/>
    <lineage>
        <taxon>Bacteria</taxon>
        <taxon>Bacillati</taxon>
        <taxon>Actinomycetota</taxon>
        <taxon>Actinomycetes</taxon>
        <taxon>Propionibacteriales</taxon>
        <taxon>Propionibacteriaceae</taxon>
        <taxon>Tessaracoccus</taxon>
    </lineage>
</organism>
<evidence type="ECO:0000259" key="1">
    <source>
        <dbReference type="Pfam" id="PF08044"/>
    </source>
</evidence>
<dbReference type="PANTHER" id="PTHR40763:SF5">
    <property type="entry name" value="MEMBRANE PROTEIN"/>
    <property type="match status" value="1"/>
</dbReference>
<proteinExistence type="predicted"/>
<dbReference type="Pfam" id="PF08044">
    <property type="entry name" value="DUF1707"/>
    <property type="match status" value="1"/>
</dbReference>
<feature type="domain" description="DUF1707" evidence="1">
    <location>
        <begin position="12"/>
        <end position="63"/>
    </location>
</feature>
<dbReference type="RefSeq" id="WP_121901099.1">
    <property type="nucleotide sequence ID" value="NZ_REFW01000002.1"/>
</dbReference>
<keyword evidence="3" id="KW-1185">Reference proteome</keyword>
<dbReference type="AlphaFoldDB" id="A0A3M0G3T0"/>
<dbReference type="Proteomes" id="UP000275256">
    <property type="component" value="Unassembled WGS sequence"/>
</dbReference>
<protein>
    <submittedName>
        <fullName evidence="2">DUF1707 domain-containing protein</fullName>
    </submittedName>
</protein>
<dbReference type="PANTHER" id="PTHR40763">
    <property type="entry name" value="MEMBRANE PROTEIN-RELATED"/>
    <property type="match status" value="1"/>
</dbReference>
<dbReference type="OrthoDB" id="4772576at2"/>
<dbReference type="InterPro" id="IPR012551">
    <property type="entry name" value="DUF1707_SHOCT-like"/>
</dbReference>
<sequence>MSLLPEVPDARLRVTTGQRDHTVAILREAAADGRLDFDELAQRVESALGARIRKDLAAVLADLVPSADMERSLATAAPLGDGPGYRWDNPLVFDGQWMHTTVRSGAWEVPPFLEINTGWGYVKLDMTQATCHSAVVDLVITSSSGTITLVVPQGWCVDTHEVQTSGMSGTISSRVATRSPAALPRITVRGRTAGALKVRHPTRRELGRAG</sequence>
<name>A0A3M0G3T0_9ACTN</name>
<gene>
    <name evidence="2" type="ORF">EAX62_07535</name>
</gene>
<reference evidence="2 3" key="1">
    <citation type="submission" date="2018-10" db="EMBL/GenBank/DDBJ databases">
        <title>Tessaracoccus antarcticuss sp. nov., isolated from sediment.</title>
        <authorList>
            <person name="Zhou L.Y."/>
            <person name="Du Z.J."/>
        </authorList>
    </citation>
    <scope>NUCLEOTIDE SEQUENCE [LARGE SCALE GENOMIC DNA]</scope>
    <source>
        <strain evidence="2 3">JDX10</strain>
    </source>
</reference>